<dbReference type="RefSeq" id="WP_091567070.1">
    <property type="nucleotide sequence ID" value="NZ_FNHP01000002.1"/>
</dbReference>
<feature type="binding site" evidence="7">
    <location>
        <begin position="78"/>
        <end position="80"/>
    </location>
    <ligand>
        <name>FMN</name>
        <dbReference type="ChEBI" id="CHEBI:58210"/>
    </ligand>
</feature>
<dbReference type="InterPro" id="IPR013785">
    <property type="entry name" value="Aldolase_TIM"/>
</dbReference>
<reference evidence="11" key="1">
    <citation type="submission" date="2016-10" db="EMBL/GenBank/DDBJ databases">
        <authorList>
            <person name="Varghese N."/>
            <person name="Submissions S."/>
        </authorList>
    </citation>
    <scope>NUCLEOTIDE SEQUENCE [LARGE SCALE GENOMIC DNA]</scope>
    <source>
        <strain evidence="11">EPL6</strain>
    </source>
</reference>
<dbReference type="GO" id="GO:0010181">
    <property type="term" value="F:FMN binding"/>
    <property type="evidence" value="ECO:0007669"/>
    <property type="project" value="InterPro"/>
</dbReference>
<dbReference type="Gene3D" id="3.20.20.70">
    <property type="entry name" value="Aldolase class I"/>
    <property type="match status" value="1"/>
</dbReference>
<dbReference type="PROSITE" id="PS00557">
    <property type="entry name" value="FMN_HYDROXY_ACID_DH_1"/>
    <property type="match status" value="1"/>
</dbReference>
<feature type="binding site" evidence="7">
    <location>
        <position position="164"/>
    </location>
    <ligand>
        <name>glyoxylate</name>
        <dbReference type="ChEBI" id="CHEBI:36655"/>
    </ligand>
</feature>
<dbReference type="STRING" id="1527607.SAMN05428957_102320"/>
<evidence type="ECO:0000256" key="5">
    <source>
        <dbReference type="ARBA" id="ARBA00024042"/>
    </source>
</evidence>
<dbReference type="InterPro" id="IPR012133">
    <property type="entry name" value="Alpha-hydoxy_acid_DH_FMN"/>
</dbReference>
<evidence type="ECO:0000256" key="7">
    <source>
        <dbReference type="PIRSR" id="PIRSR000138-2"/>
    </source>
</evidence>
<feature type="binding site" evidence="7">
    <location>
        <position position="107"/>
    </location>
    <ligand>
        <name>FMN</name>
        <dbReference type="ChEBI" id="CHEBI:58210"/>
    </ligand>
</feature>
<sequence>MSMLLSTADYERAARRRLPRCVHGFVLGGTEDGASLRENRRAFDDWQFVPRGLNDVSQRHTRATLWDTEYAMPVGLAPTGLTALVAHDGDLALARAAQAAGVPFIISGSSSVPLEELMQAAPGSWYQAYFPGDRERIGRIVQRLQAARVRTLVVTMDTCVAANRENNARLHFNIPFRLTPRLLLDGALHPRWSLGVLLRSLATRGVPRFANLYEEIGTPITVEPPQGFRTGRDQLTWDDMAWLRQRWDGRLVIKGVLHPQDAQRALDIGADALIVSNHGGRQLDGTVAPLHALPAIAQAVGHALPILLDGGVRRGTDVLKALALGARFVFVGRPTLCGLAVGGVEGVRDVLALLQQEIDRDLALLGCAAPDAVHAGLLRPHPRAQWPHPQTWRPDAGDAGVAPATGNP</sequence>
<feature type="binding site" evidence="7">
    <location>
        <position position="278"/>
    </location>
    <ligand>
        <name>glyoxylate</name>
        <dbReference type="ChEBI" id="CHEBI:36655"/>
    </ligand>
</feature>
<feature type="domain" description="FMN hydroxy acid dehydrogenase" evidence="9">
    <location>
        <begin position="1"/>
        <end position="383"/>
    </location>
</feature>
<comment type="cofactor">
    <cofactor evidence="1">
        <name>FMN</name>
        <dbReference type="ChEBI" id="CHEBI:58210"/>
    </cofactor>
</comment>
<evidence type="ECO:0000313" key="10">
    <source>
        <dbReference type="EMBL" id="SDM10377.1"/>
    </source>
</evidence>
<protein>
    <submittedName>
        <fullName evidence="10">L-lactate dehydrogenase (Cytochrome)</fullName>
    </submittedName>
</protein>
<name>A0A1G9QIN4_9BURK</name>
<evidence type="ECO:0000313" key="11">
    <source>
        <dbReference type="Proteomes" id="UP000198552"/>
    </source>
</evidence>
<gene>
    <name evidence="10" type="ORF">SAMN05428957_102320</name>
</gene>
<dbReference type="PIRSF" id="PIRSF000138">
    <property type="entry name" value="Al-hdrx_acd_dh"/>
    <property type="match status" value="1"/>
</dbReference>
<dbReference type="PANTHER" id="PTHR10578">
    <property type="entry name" value="S -2-HYDROXY-ACID OXIDASE-RELATED"/>
    <property type="match status" value="1"/>
</dbReference>
<dbReference type="CDD" id="cd02809">
    <property type="entry name" value="alpha_hydroxyacid_oxid_FMN"/>
    <property type="match status" value="1"/>
</dbReference>
<feature type="binding site" evidence="7">
    <location>
        <position position="127"/>
    </location>
    <ligand>
        <name>FMN</name>
        <dbReference type="ChEBI" id="CHEBI:58210"/>
    </ligand>
</feature>
<feature type="binding site" evidence="7">
    <location>
        <position position="129"/>
    </location>
    <ligand>
        <name>glyoxylate</name>
        <dbReference type="ChEBI" id="CHEBI:36655"/>
    </ligand>
</feature>
<evidence type="ECO:0000259" key="9">
    <source>
        <dbReference type="PROSITE" id="PS51349"/>
    </source>
</evidence>
<feature type="binding site" evidence="7">
    <location>
        <position position="281"/>
    </location>
    <ligand>
        <name>glyoxylate</name>
        <dbReference type="ChEBI" id="CHEBI:36655"/>
    </ligand>
</feature>
<evidence type="ECO:0000256" key="1">
    <source>
        <dbReference type="ARBA" id="ARBA00001917"/>
    </source>
</evidence>
<feature type="binding site" evidence="7">
    <location>
        <begin position="309"/>
        <end position="313"/>
    </location>
    <ligand>
        <name>FMN</name>
        <dbReference type="ChEBI" id="CHEBI:58210"/>
    </ligand>
</feature>
<dbReference type="Proteomes" id="UP000198552">
    <property type="component" value="Unassembled WGS sequence"/>
</dbReference>
<dbReference type="FunFam" id="3.20.20.70:FF:000029">
    <property type="entry name" value="L-lactate dehydrogenase"/>
    <property type="match status" value="1"/>
</dbReference>
<feature type="region of interest" description="Disordered" evidence="8">
    <location>
        <begin position="381"/>
        <end position="408"/>
    </location>
</feature>
<dbReference type="EMBL" id="FNHP01000002">
    <property type="protein sequence ID" value="SDM10377.1"/>
    <property type="molecule type" value="Genomic_DNA"/>
</dbReference>
<keyword evidence="4" id="KW-0560">Oxidoreductase</keyword>
<evidence type="ECO:0000256" key="8">
    <source>
        <dbReference type="SAM" id="MobiDB-lite"/>
    </source>
</evidence>
<feature type="binding site" evidence="7">
    <location>
        <begin position="332"/>
        <end position="333"/>
    </location>
    <ligand>
        <name>FMN</name>
        <dbReference type="ChEBI" id="CHEBI:58210"/>
    </ligand>
</feature>
<evidence type="ECO:0000256" key="6">
    <source>
        <dbReference type="PIRSR" id="PIRSR000138-1"/>
    </source>
</evidence>
<dbReference type="AlphaFoldDB" id="A0A1G9QIN4"/>
<accession>A0A1G9QIN4</accession>
<dbReference type="Pfam" id="PF01070">
    <property type="entry name" value="FMN_dh"/>
    <property type="match status" value="1"/>
</dbReference>
<keyword evidence="2 7" id="KW-0285">Flavoprotein</keyword>
<dbReference type="SUPFAM" id="SSF51395">
    <property type="entry name" value="FMN-linked oxidoreductases"/>
    <property type="match status" value="1"/>
</dbReference>
<evidence type="ECO:0000256" key="3">
    <source>
        <dbReference type="ARBA" id="ARBA00022643"/>
    </source>
</evidence>
<dbReference type="OrthoDB" id="9770452at2"/>
<evidence type="ECO:0000256" key="4">
    <source>
        <dbReference type="ARBA" id="ARBA00023002"/>
    </source>
</evidence>
<feature type="active site" description="Proton acceptor" evidence="6">
    <location>
        <position position="278"/>
    </location>
</feature>
<proteinExistence type="inferred from homology"/>
<dbReference type="InterPro" id="IPR037396">
    <property type="entry name" value="FMN_HAD"/>
</dbReference>
<dbReference type="PROSITE" id="PS51349">
    <property type="entry name" value="FMN_HYDROXY_ACID_DH_2"/>
    <property type="match status" value="1"/>
</dbReference>
<dbReference type="PANTHER" id="PTHR10578:SF107">
    <property type="entry name" value="2-HYDROXYACID OXIDASE 1"/>
    <property type="match status" value="1"/>
</dbReference>
<evidence type="ECO:0000256" key="2">
    <source>
        <dbReference type="ARBA" id="ARBA00022630"/>
    </source>
</evidence>
<dbReference type="InterPro" id="IPR000262">
    <property type="entry name" value="FMN-dep_DH"/>
</dbReference>
<dbReference type="GO" id="GO:0016614">
    <property type="term" value="F:oxidoreductase activity, acting on CH-OH group of donors"/>
    <property type="evidence" value="ECO:0007669"/>
    <property type="project" value="UniProtKB-ARBA"/>
</dbReference>
<organism evidence="10 11">
    <name type="scientific">Oryzisolibacter propanilivorax</name>
    <dbReference type="NCBI Taxonomy" id="1527607"/>
    <lineage>
        <taxon>Bacteria</taxon>
        <taxon>Pseudomonadati</taxon>
        <taxon>Pseudomonadota</taxon>
        <taxon>Betaproteobacteria</taxon>
        <taxon>Burkholderiales</taxon>
        <taxon>Comamonadaceae</taxon>
        <taxon>Oryzisolibacter</taxon>
    </lineage>
</organism>
<keyword evidence="11" id="KW-1185">Reference proteome</keyword>
<feature type="binding site" evidence="7">
    <location>
        <position position="276"/>
    </location>
    <ligand>
        <name>FMN</name>
        <dbReference type="ChEBI" id="CHEBI:58210"/>
    </ligand>
</feature>
<keyword evidence="3 7" id="KW-0288">FMN</keyword>
<comment type="similarity">
    <text evidence="5">Belongs to the FMN-dependent alpha-hydroxy acid dehydrogenase family.</text>
</comment>
<feature type="binding site" evidence="7">
    <location>
        <position position="155"/>
    </location>
    <ligand>
        <name>FMN</name>
        <dbReference type="ChEBI" id="CHEBI:58210"/>
    </ligand>
</feature>
<dbReference type="InterPro" id="IPR008259">
    <property type="entry name" value="FMN_hydac_DH_AS"/>
</dbReference>
<feature type="binding site" evidence="7">
    <location>
        <position position="254"/>
    </location>
    <ligand>
        <name>FMN</name>
        <dbReference type="ChEBI" id="CHEBI:58210"/>
    </ligand>
</feature>